<protein>
    <submittedName>
        <fullName evidence="1">Uncharacterized protein</fullName>
    </submittedName>
</protein>
<dbReference type="Proteomes" id="UP001314170">
    <property type="component" value="Unassembled WGS sequence"/>
</dbReference>
<name>A0AAV1RTQ6_9ROSI</name>
<organism evidence="1 2">
    <name type="scientific">Dovyalis caffra</name>
    <dbReference type="NCBI Taxonomy" id="77055"/>
    <lineage>
        <taxon>Eukaryota</taxon>
        <taxon>Viridiplantae</taxon>
        <taxon>Streptophyta</taxon>
        <taxon>Embryophyta</taxon>
        <taxon>Tracheophyta</taxon>
        <taxon>Spermatophyta</taxon>
        <taxon>Magnoliopsida</taxon>
        <taxon>eudicotyledons</taxon>
        <taxon>Gunneridae</taxon>
        <taxon>Pentapetalae</taxon>
        <taxon>rosids</taxon>
        <taxon>fabids</taxon>
        <taxon>Malpighiales</taxon>
        <taxon>Salicaceae</taxon>
        <taxon>Flacourtieae</taxon>
        <taxon>Dovyalis</taxon>
    </lineage>
</organism>
<dbReference type="EMBL" id="CAWUPB010001159">
    <property type="protein sequence ID" value="CAK7340081.1"/>
    <property type="molecule type" value="Genomic_DNA"/>
</dbReference>
<comment type="caution">
    <text evidence="1">The sequence shown here is derived from an EMBL/GenBank/DDBJ whole genome shotgun (WGS) entry which is preliminary data.</text>
</comment>
<dbReference type="AlphaFoldDB" id="A0AAV1RTQ6"/>
<gene>
    <name evidence="1" type="ORF">DCAF_LOCUS15162</name>
</gene>
<evidence type="ECO:0000313" key="2">
    <source>
        <dbReference type="Proteomes" id="UP001314170"/>
    </source>
</evidence>
<proteinExistence type="predicted"/>
<evidence type="ECO:0000313" key="1">
    <source>
        <dbReference type="EMBL" id="CAK7340081.1"/>
    </source>
</evidence>
<reference evidence="1 2" key="1">
    <citation type="submission" date="2024-01" db="EMBL/GenBank/DDBJ databases">
        <authorList>
            <person name="Waweru B."/>
        </authorList>
    </citation>
    <scope>NUCLEOTIDE SEQUENCE [LARGE SCALE GENOMIC DNA]</scope>
</reference>
<accession>A0AAV1RTQ6</accession>
<sequence length="111" mass="12704">MRGAGLACREGGDSVLVLLVAREVIRRRDIMLARRMCEVECEESLSRTREAMCEEPRMGMREVRHEALTNYLRAFKQATIMCEGERALSEVGRANWAMRRRGRDVWGCGAL</sequence>
<keyword evidence="2" id="KW-1185">Reference proteome</keyword>